<sequence length="181" mass="20910">MYQMETMRNPMHPIVRMPPVDMMSQMPKIENRPNSIPFDDNVNDVNLVPKRTKVTPVIVKNIYYIFRINHEAKKREKTNTVLSKKSVTKSPDLEPLTRMSKMNTTLRKEKHGKCFVAIPECGKRKQQLTGEKTLGGRIAMQAEFPWHVSIQLRNGKSFYHICSGALILFNWIITAASCVHR</sequence>
<evidence type="ECO:0000256" key="3">
    <source>
        <dbReference type="ARBA" id="ARBA00022670"/>
    </source>
</evidence>
<organism evidence="9 10">
    <name type="scientific">Dinothrombium tinctorium</name>
    <dbReference type="NCBI Taxonomy" id="1965070"/>
    <lineage>
        <taxon>Eukaryota</taxon>
        <taxon>Metazoa</taxon>
        <taxon>Ecdysozoa</taxon>
        <taxon>Arthropoda</taxon>
        <taxon>Chelicerata</taxon>
        <taxon>Arachnida</taxon>
        <taxon>Acari</taxon>
        <taxon>Acariformes</taxon>
        <taxon>Trombidiformes</taxon>
        <taxon>Prostigmata</taxon>
        <taxon>Anystina</taxon>
        <taxon>Parasitengona</taxon>
        <taxon>Trombidioidea</taxon>
        <taxon>Trombidiidae</taxon>
        <taxon>Dinothrombium</taxon>
    </lineage>
</organism>
<dbReference type="EMBL" id="NCKU01000808">
    <property type="protein sequence ID" value="RWS14073.1"/>
    <property type="molecule type" value="Genomic_DNA"/>
</dbReference>
<evidence type="ECO:0000256" key="1">
    <source>
        <dbReference type="ARBA" id="ARBA00004613"/>
    </source>
</evidence>
<name>A0A3S3PK18_9ACAR</name>
<evidence type="ECO:0000256" key="5">
    <source>
        <dbReference type="ARBA" id="ARBA00022825"/>
    </source>
</evidence>
<dbReference type="GO" id="GO:0006508">
    <property type="term" value="P:proteolysis"/>
    <property type="evidence" value="ECO:0007669"/>
    <property type="project" value="UniProtKB-KW"/>
</dbReference>
<proteinExistence type="predicted"/>
<dbReference type="GO" id="GO:0004252">
    <property type="term" value="F:serine-type endopeptidase activity"/>
    <property type="evidence" value="ECO:0007669"/>
    <property type="project" value="InterPro"/>
</dbReference>
<evidence type="ECO:0000256" key="2">
    <source>
        <dbReference type="ARBA" id="ARBA00022525"/>
    </source>
</evidence>
<keyword evidence="3 9" id="KW-0645">Protease</keyword>
<evidence type="ECO:0000313" key="9">
    <source>
        <dbReference type="EMBL" id="RWS14073.1"/>
    </source>
</evidence>
<keyword evidence="7" id="KW-0812">Transmembrane</keyword>
<dbReference type="InterPro" id="IPR043504">
    <property type="entry name" value="Peptidase_S1_PA_chymotrypsin"/>
</dbReference>
<dbReference type="AlphaFoldDB" id="A0A3S3PK18"/>
<evidence type="ECO:0000313" key="10">
    <source>
        <dbReference type="Proteomes" id="UP000285301"/>
    </source>
</evidence>
<dbReference type="GO" id="GO:0005615">
    <property type="term" value="C:extracellular space"/>
    <property type="evidence" value="ECO:0007669"/>
    <property type="project" value="TreeGrafter"/>
</dbReference>
<keyword evidence="7" id="KW-0472">Membrane</keyword>
<evidence type="ECO:0000256" key="7">
    <source>
        <dbReference type="SAM" id="Phobius"/>
    </source>
</evidence>
<feature type="domain" description="Peptidase S1" evidence="8">
    <location>
        <begin position="135"/>
        <end position="180"/>
    </location>
</feature>
<comment type="caution">
    <text evidence="9">The sequence shown here is derived from an EMBL/GenBank/DDBJ whole genome shotgun (WGS) entry which is preliminary data.</text>
</comment>
<evidence type="ECO:0000256" key="6">
    <source>
        <dbReference type="ARBA" id="ARBA00022837"/>
    </source>
</evidence>
<keyword evidence="5" id="KW-0720">Serine protease</keyword>
<comment type="subcellular location">
    <subcellularLocation>
        <location evidence="1">Secreted</location>
    </subcellularLocation>
</comment>
<dbReference type="Gene3D" id="2.40.10.10">
    <property type="entry name" value="Trypsin-like serine proteases"/>
    <property type="match status" value="2"/>
</dbReference>
<dbReference type="InterPro" id="IPR001254">
    <property type="entry name" value="Trypsin_dom"/>
</dbReference>
<dbReference type="Proteomes" id="UP000285301">
    <property type="component" value="Unassembled WGS sequence"/>
</dbReference>
<dbReference type="PANTHER" id="PTHR24257">
    <property type="entry name" value="CHYMOTRYPSIN-LIKE ELASTASE FAMILY MEMBER"/>
    <property type="match status" value="1"/>
</dbReference>
<keyword evidence="10" id="KW-1185">Reference proteome</keyword>
<dbReference type="PANTHER" id="PTHR24257:SF0">
    <property type="entry name" value="CHYMOTRYPSIN-LIKE ELASTASE FAMILY MEMBER 1"/>
    <property type="match status" value="1"/>
</dbReference>
<reference evidence="9 10" key="1">
    <citation type="journal article" date="2018" name="Gigascience">
        <title>Genomes of trombidid mites reveal novel predicted allergens and laterally-transferred genes associated with secondary metabolism.</title>
        <authorList>
            <person name="Dong X."/>
            <person name="Chaisiri K."/>
            <person name="Xia D."/>
            <person name="Armstrong S.D."/>
            <person name="Fang Y."/>
            <person name="Donnelly M.J."/>
            <person name="Kadowaki T."/>
            <person name="McGarry J.W."/>
            <person name="Darby A.C."/>
            <person name="Makepeace B.L."/>
        </authorList>
    </citation>
    <scope>NUCLEOTIDE SEQUENCE [LARGE SCALE GENOMIC DNA]</scope>
    <source>
        <strain evidence="9">UoL-WK</strain>
    </source>
</reference>
<feature type="transmembrane region" description="Helical" evidence="7">
    <location>
        <begin position="158"/>
        <end position="179"/>
    </location>
</feature>
<evidence type="ECO:0000259" key="8">
    <source>
        <dbReference type="Pfam" id="PF00089"/>
    </source>
</evidence>
<dbReference type="OrthoDB" id="6510126at2759"/>
<accession>A0A3S3PK18</accession>
<protein>
    <submittedName>
        <fullName evidence="9">Serine protease 55-like protein</fullName>
    </submittedName>
</protein>
<keyword evidence="4" id="KW-0378">Hydrolase</keyword>
<dbReference type="InterPro" id="IPR050850">
    <property type="entry name" value="Peptidase_S1_Elastase_sf"/>
</dbReference>
<evidence type="ECO:0000256" key="4">
    <source>
        <dbReference type="ARBA" id="ARBA00022801"/>
    </source>
</evidence>
<dbReference type="InterPro" id="IPR009003">
    <property type="entry name" value="Peptidase_S1_PA"/>
</dbReference>
<dbReference type="STRING" id="1965070.A0A3S3PK18"/>
<dbReference type="SUPFAM" id="SSF50494">
    <property type="entry name" value="Trypsin-like serine proteases"/>
    <property type="match status" value="1"/>
</dbReference>
<feature type="non-terminal residue" evidence="9">
    <location>
        <position position="181"/>
    </location>
</feature>
<keyword evidence="2" id="KW-0964">Secreted</keyword>
<gene>
    <name evidence="9" type="ORF">B4U79_14690</name>
</gene>
<keyword evidence="6" id="KW-0106">Calcium</keyword>
<keyword evidence="7" id="KW-1133">Transmembrane helix</keyword>
<dbReference type="Pfam" id="PF00089">
    <property type="entry name" value="Trypsin"/>
    <property type="match status" value="1"/>
</dbReference>